<accession>A0AAP2UFN0</accession>
<organism evidence="1 2">
    <name type="scientific">Faecalibacillus intestinalis</name>
    <dbReference type="NCBI Taxonomy" id="1982626"/>
    <lineage>
        <taxon>Bacteria</taxon>
        <taxon>Bacillati</taxon>
        <taxon>Bacillota</taxon>
        <taxon>Erysipelotrichia</taxon>
        <taxon>Erysipelotrichales</taxon>
        <taxon>Coprobacillaceae</taxon>
        <taxon>Faecalibacillus</taxon>
    </lineage>
</organism>
<dbReference type="EMBL" id="JANGBO010000007">
    <property type="protein sequence ID" value="MCQ5061853.1"/>
    <property type="molecule type" value="Genomic_DNA"/>
</dbReference>
<protein>
    <submittedName>
        <fullName evidence="1">Uncharacterized protein</fullName>
    </submittedName>
</protein>
<gene>
    <name evidence="1" type="ORF">NE542_08445</name>
</gene>
<evidence type="ECO:0000313" key="2">
    <source>
        <dbReference type="Proteomes" id="UP001204814"/>
    </source>
</evidence>
<evidence type="ECO:0000313" key="1">
    <source>
        <dbReference type="EMBL" id="MCQ5061853.1"/>
    </source>
</evidence>
<reference evidence="1" key="1">
    <citation type="submission" date="2022-06" db="EMBL/GenBank/DDBJ databases">
        <title>Isolation of gut microbiota from human fecal samples.</title>
        <authorList>
            <person name="Pamer E.G."/>
            <person name="Barat B."/>
            <person name="Waligurski E."/>
            <person name="Medina S."/>
            <person name="Paddock L."/>
            <person name="Mostad J."/>
        </authorList>
    </citation>
    <scope>NUCLEOTIDE SEQUENCE</scope>
    <source>
        <strain evidence="1">DFI.6.24</strain>
    </source>
</reference>
<sequence length="63" mass="7468">MKLISNKITQEDFLDISSKKDMSKQRYQTLQKSLNELRTLNSTRYLYTAKKDQQGHLVYVIDV</sequence>
<proteinExistence type="predicted"/>
<dbReference type="RefSeq" id="WP_117347287.1">
    <property type="nucleotide sequence ID" value="NZ_DBGCSN010000340.1"/>
</dbReference>
<comment type="caution">
    <text evidence="1">The sequence shown here is derived from an EMBL/GenBank/DDBJ whole genome shotgun (WGS) entry which is preliminary data.</text>
</comment>
<name>A0AAP2UFN0_9FIRM</name>
<dbReference type="AlphaFoldDB" id="A0AAP2UFN0"/>
<dbReference type="Proteomes" id="UP001204814">
    <property type="component" value="Unassembled WGS sequence"/>
</dbReference>